<dbReference type="AlphaFoldDB" id="A0A101E516"/>
<dbReference type="PROSITE" id="PS51186">
    <property type="entry name" value="GNAT"/>
    <property type="match status" value="1"/>
</dbReference>
<dbReference type="Pfam" id="PF00583">
    <property type="entry name" value="Acetyltransf_1"/>
    <property type="match status" value="1"/>
</dbReference>
<dbReference type="EMBL" id="SLWU01000004">
    <property type="protein sequence ID" value="TCO67982.1"/>
    <property type="molecule type" value="Genomic_DNA"/>
</dbReference>
<evidence type="ECO:0000313" key="3">
    <source>
        <dbReference type="Proteomes" id="UP000294886"/>
    </source>
</evidence>
<gene>
    <name evidence="2" type="ORF">EV203_10467</name>
</gene>
<dbReference type="Gene3D" id="3.40.630.30">
    <property type="match status" value="1"/>
</dbReference>
<dbReference type="Proteomes" id="UP000294886">
    <property type="component" value="Unassembled WGS sequence"/>
</dbReference>
<proteinExistence type="predicted"/>
<evidence type="ECO:0000259" key="1">
    <source>
        <dbReference type="PROSITE" id="PS51186"/>
    </source>
</evidence>
<dbReference type="CDD" id="cd04301">
    <property type="entry name" value="NAT_SF"/>
    <property type="match status" value="1"/>
</dbReference>
<dbReference type="PANTHER" id="PTHR43072">
    <property type="entry name" value="N-ACETYLTRANSFERASE"/>
    <property type="match status" value="1"/>
</dbReference>
<dbReference type="InterPro" id="IPR000182">
    <property type="entry name" value="GNAT_dom"/>
</dbReference>
<feature type="domain" description="N-acetyltransferase" evidence="1">
    <location>
        <begin position="17"/>
        <end position="181"/>
    </location>
</feature>
<dbReference type="PANTHER" id="PTHR43072:SF60">
    <property type="entry name" value="L-2,4-DIAMINOBUTYRIC ACID ACETYLTRANSFERASE"/>
    <property type="match status" value="1"/>
</dbReference>
<comment type="caution">
    <text evidence="2">The sequence shown here is derived from an EMBL/GenBank/DDBJ whole genome shotgun (WGS) entry which is preliminary data.</text>
</comment>
<dbReference type="RefSeq" id="WP_009610154.1">
    <property type="nucleotide sequence ID" value="NZ_SLWU01000004.1"/>
</dbReference>
<dbReference type="SUPFAM" id="SSF55729">
    <property type="entry name" value="Acyl-CoA N-acyltransferases (Nat)"/>
    <property type="match status" value="1"/>
</dbReference>
<organism evidence="2 3">
    <name type="scientific">Caldanaerobacter subterraneus</name>
    <dbReference type="NCBI Taxonomy" id="911092"/>
    <lineage>
        <taxon>Bacteria</taxon>
        <taxon>Bacillati</taxon>
        <taxon>Bacillota</taxon>
        <taxon>Clostridia</taxon>
        <taxon>Thermoanaerobacterales</taxon>
        <taxon>Thermoanaerobacteraceae</taxon>
        <taxon>Caldanaerobacter</taxon>
    </lineage>
</organism>
<dbReference type="GO" id="GO:0016747">
    <property type="term" value="F:acyltransferase activity, transferring groups other than amino-acyl groups"/>
    <property type="evidence" value="ECO:0007669"/>
    <property type="project" value="InterPro"/>
</dbReference>
<protein>
    <recommendedName>
        <fullName evidence="1">N-acetyltransferase domain-containing protein</fullName>
    </recommendedName>
</protein>
<sequence>MISLFKNLKRQKKEPDIVIREAKVKDAKGIVKLLNSIGKEKVYIVSESFNWTEEEERQLIKNLDRTKDLILVADYGGEIVGCLTLFRYYGGRSPKVQHIGEIGISVDARFRNRGIGTRLFEEAIKWAKSRGYEKLCLSVFSTNEVAIHLYKKFGFIEEGRRKKQFKIGDEYVDEVLMGLFL</sequence>
<evidence type="ECO:0000313" key="2">
    <source>
        <dbReference type="EMBL" id="TCO67982.1"/>
    </source>
</evidence>
<accession>A0A101E516</accession>
<reference evidence="2 3" key="1">
    <citation type="submission" date="2019-03" db="EMBL/GenBank/DDBJ databases">
        <title>Genomic Encyclopedia of Type Strains, Phase IV (KMG-IV): sequencing the most valuable type-strain genomes for metagenomic binning, comparative biology and taxonomic classification.</title>
        <authorList>
            <person name="Goeker M."/>
        </authorList>
    </citation>
    <scope>NUCLEOTIDE SEQUENCE [LARGE SCALE GENOMIC DNA]</scope>
    <source>
        <strain evidence="2 3">DSM 13054</strain>
    </source>
</reference>
<name>A0A101E516_9THEO</name>
<dbReference type="InterPro" id="IPR016181">
    <property type="entry name" value="Acyl_CoA_acyltransferase"/>
</dbReference>